<evidence type="ECO:0000313" key="10">
    <source>
        <dbReference type="EMBL" id="SDX40540.1"/>
    </source>
</evidence>
<evidence type="ECO:0000256" key="7">
    <source>
        <dbReference type="ARBA" id="ARBA00023026"/>
    </source>
</evidence>
<dbReference type="Gene3D" id="2.150.10.10">
    <property type="entry name" value="Serralysin-like metalloprotease, C-terminal"/>
    <property type="match status" value="2"/>
</dbReference>
<dbReference type="RefSeq" id="WP_091331737.1">
    <property type="nucleotide sequence ID" value="NZ_FNOW01000003.1"/>
</dbReference>
<dbReference type="OrthoDB" id="5800390at2"/>
<dbReference type="PRINTS" id="PR00313">
    <property type="entry name" value="CABNDNGRPT"/>
</dbReference>
<keyword evidence="8" id="KW-0472">Membrane</keyword>
<evidence type="ECO:0000256" key="5">
    <source>
        <dbReference type="ARBA" id="ARBA00022737"/>
    </source>
</evidence>
<dbReference type="NCBIfam" id="TIGR02608">
    <property type="entry name" value="delta_60_rpt"/>
    <property type="match status" value="7"/>
</dbReference>
<dbReference type="InterPro" id="IPR015919">
    <property type="entry name" value="Cadherin-like_sf"/>
</dbReference>
<dbReference type="PRINTS" id="PR01488">
    <property type="entry name" value="RTXTOXINA"/>
</dbReference>
<dbReference type="InterPro" id="IPR018511">
    <property type="entry name" value="Hemolysin-typ_Ca-bd_CS"/>
</dbReference>
<dbReference type="InterPro" id="IPR001343">
    <property type="entry name" value="Hemolysn_Ca-bd"/>
</dbReference>
<evidence type="ECO:0000256" key="8">
    <source>
        <dbReference type="ARBA" id="ARBA00023136"/>
    </source>
</evidence>
<dbReference type="SUPFAM" id="SSF49313">
    <property type="entry name" value="Cadherin-like"/>
    <property type="match status" value="1"/>
</dbReference>
<proteinExistence type="predicted"/>
<keyword evidence="11" id="KW-1185">Reference proteome</keyword>
<dbReference type="InterPro" id="IPR050557">
    <property type="entry name" value="RTX_toxin/Mannuronan_C5-epim"/>
</dbReference>
<evidence type="ECO:0000256" key="1">
    <source>
        <dbReference type="ARBA" id="ARBA00004370"/>
    </source>
</evidence>
<dbReference type="EMBL" id="FNOW01000003">
    <property type="protein sequence ID" value="SDX40540.1"/>
    <property type="molecule type" value="Genomic_DNA"/>
</dbReference>
<dbReference type="Proteomes" id="UP000198672">
    <property type="component" value="Unassembled WGS sequence"/>
</dbReference>
<dbReference type="SUPFAM" id="SSF51120">
    <property type="entry name" value="beta-Roll"/>
    <property type="match status" value="2"/>
</dbReference>
<keyword evidence="4" id="KW-0800">Toxin</keyword>
<dbReference type="PANTHER" id="PTHR38340">
    <property type="entry name" value="S-LAYER PROTEIN"/>
    <property type="match status" value="1"/>
</dbReference>
<accession>A0A1H3BEV8</accession>
<keyword evidence="3" id="KW-0964">Secreted</keyword>
<dbReference type="InterPro" id="IPR011049">
    <property type="entry name" value="Serralysin-like_metalloprot_C"/>
</dbReference>
<dbReference type="InterPro" id="IPR013783">
    <property type="entry name" value="Ig-like_fold"/>
</dbReference>
<dbReference type="Gene3D" id="2.80.10.50">
    <property type="match status" value="4"/>
</dbReference>
<dbReference type="InterPro" id="IPR006644">
    <property type="entry name" value="Cadg"/>
</dbReference>
<dbReference type="Pfam" id="PF14252">
    <property type="entry name" value="DUF4347"/>
    <property type="match status" value="1"/>
</dbReference>
<dbReference type="STRING" id="61595.SAMN05421644_1038"/>
<dbReference type="Pfam" id="PF05345">
    <property type="entry name" value="He_PIG"/>
    <property type="match status" value="1"/>
</dbReference>
<evidence type="ECO:0000256" key="4">
    <source>
        <dbReference type="ARBA" id="ARBA00022656"/>
    </source>
</evidence>
<evidence type="ECO:0000256" key="2">
    <source>
        <dbReference type="ARBA" id="ARBA00004613"/>
    </source>
</evidence>
<dbReference type="AlphaFoldDB" id="A0A1H3BEV8"/>
<feature type="domain" description="Dystroglycan-type cadherin-like" evidence="9">
    <location>
        <begin position="740"/>
        <end position="839"/>
    </location>
</feature>
<dbReference type="GO" id="GO:0090729">
    <property type="term" value="F:toxin activity"/>
    <property type="evidence" value="ECO:0007669"/>
    <property type="project" value="UniProtKB-KW"/>
</dbReference>
<evidence type="ECO:0000256" key="3">
    <source>
        <dbReference type="ARBA" id="ARBA00022525"/>
    </source>
</evidence>
<keyword evidence="6" id="KW-0106">Calcium</keyword>
<dbReference type="GO" id="GO:0005509">
    <property type="term" value="F:calcium ion binding"/>
    <property type="evidence" value="ECO:0007669"/>
    <property type="project" value="InterPro"/>
</dbReference>
<name>A0A1H3BEV8_ALLWA</name>
<dbReference type="Gene3D" id="2.60.40.10">
    <property type="entry name" value="Immunoglobulins"/>
    <property type="match status" value="1"/>
</dbReference>
<dbReference type="PANTHER" id="PTHR38340:SF1">
    <property type="entry name" value="S-LAYER PROTEIN"/>
    <property type="match status" value="1"/>
</dbReference>
<evidence type="ECO:0000313" key="11">
    <source>
        <dbReference type="Proteomes" id="UP000198672"/>
    </source>
</evidence>
<gene>
    <name evidence="10" type="ORF">SAMN05421644_1038</name>
</gene>
<dbReference type="PROSITE" id="PS00330">
    <property type="entry name" value="HEMOLYSIN_CALCIUM"/>
    <property type="match status" value="3"/>
</dbReference>
<dbReference type="InterPro" id="IPR013431">
    <property type="entry name" value="Delta_60_rpt"/>
</dbReference>
<dbReference type="InterPro" id="IPR025592">
    <property type="entry name" value="DUF4347"/>
</dbReference>
<comment type="subcellular location">
    <subcellularLocation>
        <location evidence="1">Membrane</location>
    </subcellularLocation>
    <subcellularLocation>
        <location evidence="2">Secreted</location>
    </subcellularLocation>
</comment>
<keyword evidence="5" id="KW-0677">Repeat</keyword>
<dbReference type="GO" id="GO:0016020">
    <property type="term" value="C:membrane"/>
    <property type="evidence" value="ECO:0007669"/>
    <property type="project" value="UniProtKB-SubCell"/>
</dbReference>
<evidence type="ECO:0000259" key="9">
    <source>
        <dbReference type="SMART" id="SM00736"/>
    </source>
</evidence>
<dbReference type="Pfam" id="PF00353">
    <property type="entry name" value="HemolysinCabind"/>
    <property type="match status" value="3"/>
</dbReference>
<evidence type="ECO:0000256" key="6">
    <source>
        <dbReference type="ARBA" id="ARBA00022837"/>
    </source>
</evidence>
<organism evidence="10 11">
    <name type="scientific">Allochromatium warmingii</name>
    <name type="common">Chromatium warmingii</name>
    <dbReference type="NCBI Taxonomy" id="61595"/>
    <lineage>
        <taxon>Bacteria</taxon>
        <taxon>Pseudomonadati</taxon>
        <taxon>Pseudomonadota</taxon>
        <taxon>Gammaproteobacteria</taxon>
        <taxon>Chromatiales</taxon>
        <taxon>Chromatiaceae</taxon>
        <taxon>Allochromatium</taxon>
    </lineage>
</organism>
<dbReference type="SMART" id="SM00736">
    <property type="entry name" value="CADG"/>
    <property type="match status" value="1"/>
</dbReference>
<dbReference type="SUPFAM" id="SSF101898">
    <property type="entry name" value="NHL repeat"/>
    <property type="match status" value="1"/>
</dbReference>
<sequence>MTQLHIRDILIIDAQLTELNTLLTGLKPGVVAWPVQAEQNALSLIFKALTIPGLERLHLLAHGAQGEIHFGHQVLTAEDFRRHFDGAAKRDLDIAFWSCETGAGEIGQVFANTLAEVTGARVHLSQHLVGAEHLGGSWSLNSSIEAPFKAHALASFNSVLAEPSNVDLDINMTANTDSDATAINTAPIFMESVGGKVTTDFGSYEFGYSIKQQTDGKILLAGSGFNINSYYDFTLARYNPDGSLDTGFGKNGRLKTDFGGSEGAYNITMQSDGKILVTGPSDVTGSIDFALARYNIDGTLDTSFNDDGWATVDFGGWDESFYVATQSDGKILIAGSSNVDDDYDFALARYNQDGTLDTSFDNDGWLKTDLGGQDEAFSIALQNDGKILLVGSTELNDNGNLSLARYNADGSLDTSFNSSGWVTTDFGGWDEGLNVTLQDDGKILVVGATDLNENVDFLLARYNTDGSLDTSFADDGWIVSDFSDWDVGYSIMLQTDNKILVAGSANNDFALLRYNADGTLDNSFNENGLVTTDFGTDEDYGQSIVLQADGKILVGGQGGSDFALVRYNANGTLDADFGVRNTLEHTAFYVQSGSSVVLSPTVQLFDSELTTIGHYSGAELTLMRTGGASTDDVFSSFDSGTLSPLVTGEEFSIADTFIGFVSINANGTLTLEFNANATPELVNSALQQITYSNTADTPPSQVQIEWVFNDGNTGTQGTGGALSVTGHSWVEITASNYSPESTDLLTDQTAQTGIPFLYTLPHGAFIDADQENLTYTLSLVDGSEVPSWLSIDSISGTISGTPDTQDAGILTVRITATDSTGATAEDTFQLVVDALTSTINGTSGHDTLIGTISDDILNGLDGNDQLDGKTGNDAMFGGKGNDTYRVSDTGDSVIELAGEGIDLVSSDLIAYTLEANVENGRLMHRGTANLTGNELDNTLYAGIGDNVLDGAMGSDTVSYIYATAAVTVNLSVRGKQDTESSGFDTLINIEHLTGSRYDDILIANANSNTILNGRNGADTLQGRLGNDILFGGLGEDVLSGGAGNDILKGGAGNDMLTGGQGQDSFVFGTTPSLINNRDMIVDFNVADDSIHLENRIFKQLIKTGTLSDDCFVSNISGIAQDANDYIIYDSDSGVLAYDADGSGSGAAIQFAVIGVNLNLTAADFIVI</sequence>
<dbReference type="InterPro" id="IPR003995">
    <property type="entry name" value="RTX_toxin_determinant-A"/>
</dbReference>
<protein>
    <submittedName>
        <fullName evidence="10">Delta-60 repeat domain-containing protein</fullName>
    </submittedName>
</protein>
<reference evidence="11" key="1">
    <citation type="submission" date="2016-10" db="EMBL/GenBank/DDBJ databases">
        <authorList>
            <person name="Varghese N."/>
            <person name="Submissions S."/>
        </authorList>
    </citation>
    <scope>NUCLEOTIDE SEQUENCE [LARGE SCALE GENOMIC DNA]</scope>
    <source>
        <strain evidence="11">DSM 173</strain>
    </source>
</reference>
<dbReference type="Pfam" id="PF17164">
    <property type="entry name" value="DUF5122"/>
    <property type="match status" value="7"/>
</dbReference>
<dbReference type="GO" id="GO:0005576">
    <property type="term" value="C:extracellular region"/>
    <property type="evidence" value="ECO:0007669"/>
    <property type="project" value="UniProtKB-SubCell"/>
</dbReference>
<keyword evidence="7" id="KW-0843">Virulence</keyword>